<evidence type="ECO:0000256" key="7">
    <source>
        <dbReference type="ARBA" id="ARBA00022840"/>
    </source>
</evidence>
<dbReference type="GO" id="GO:0005524">
    <property type="term" value="F:ATP binding"/>
    <property type="evidence" value="ECO:0007669"/>
    <property type="project" value="UniProtKB-KW"/>
</dbReference>
<dbReference type="GO" id="GO:0016887">
    <property type="term" value="F:ATP hydrolysis activity"/>
    <property type="evidence" value="ECO:0007669"/>
    <property type="project" value="InterPro"/>
</dbReference>
<evidence type="ECO:0000256" key="3">
    <source>
        <dbReference type="ARBA" id="ARBA00020019"/>
    </source>
</evidence>
<keyword evidence="6" id="KW-0547">Nucleotide-binding</keyword>
<keyword evidence="7" id="KW-0067">ATP-binding</keyword>
<dbReference type="Gene3D" id="3.40.50.300">
    <property type="entry name" value="P-loop containing nucleotide triphosphate hydrolases"/>
    <property type="match status" value="1"/>
</dbReference>
<reference evidence="11" key="1">
    <citation type="submission" date="2020-05" db="EMBL/GenBank/DDBJ databases">
        <authorList>
            <person name="Chiriac C."/>
            <person name="Salcher M."/>
            <person name="Ghai R."/>
            <person name="Kavagutti S V."/>
        </authorList>
    </citation>
    <scope>NUCLEOTIDE SEQUENCE</scope>
</reference>
<dbReference type="AlphaFoldDB" id="A0A6J7K1B0"/>
<evidence type="ECO:0000259" key="10">
    <source>
        <dbReference type="PROSITE" id="PS50893"/>
    </source>
</evidence>
<dbReference type="InterPro" id="IPR015854">
    <property type="entry name" value="ABC_transpr_LolD-like"/>
</dbReference>
<evidence type="ECO:0000256" key="8">
    <source>
        <dbReference type="ARBA" id="ARBA00023136"/>
    </source>
</evidence>
<evidence type="ECO:0000256" key="6">
    <source>
        <dbReference type="ARBA" id="ARBA00022741"/>
    </source>
</evidence>
<dbReference type="SMART" id="SM00382">
    <property type="entry name" value="AAA"/>
    <property type="match status" value="1"/>
</dbReference>
<evidence type="ECO:0000256" key="4">
    <source>
        <dbReference type="ARBA" id="ARBA00022475"/>
    </source>
</evidence>
<dbReference type="NCBIfam" id="TIGR02673">
    <property type="entry name" value="FtsE"/>
    <property type="match status" value="1"/>
</dbReference>
<dbReference type="InterPro" id="IPR005286">
    <property type="entry name" value="Cell_div_FtsE"/>
</dbReference>
<dbReference type="GO" id="GO:0022857">
    <property type="term" value="F:transmembrane transporter activity"/>
    <property type="evidence" value="ECO:0007669"/>
    <property type="project" value="TreeGrafter"/>
</dbReference>
<sequence length="253" mass="27869">MRVRGVAPILWPARLASWGFSPAEQPLIMITLENVTKTYKNSTVALRDANVEIAKGEFVFLVGASGSGKSTFIRLLNKEETPEQGHIYVAGKDIGRLSGWKVPYLRRNIGCIFQDFKLLPTKTVFENVAFALEVIGRPRSVIDSQVPAILDLVGLGHKSDSFPTELSGGEQQRVSVARAFVNRPLILLADEPTGNLDPATSVGIMKLLDRINKTGTTVVMATHDRGIVDTMRRRVIEIDRGSIVRDQARGVYE</sequence>
<protein>
    <recommendedName>
        <fullName evidence="3">Cell division ATP-binding protein FtsE</fullName>
    </recommendedName>
</protein>
<dbReference type="Pfam" id="PF00005">
    <property type="entry name" value="ABC_tran"/>
    <property type="match status" value="1"/>
</dbReference>
<accession>A0A6J7K1B0</accession>
<keyword evidence="4" id="KW-1003">Cell membrane</keyword>
<dbReference type="EMBL" id="CAFBNA010000192">
    <property type="protein sequence ID" value="CAB4949305.1"/>
    <property type="molecule type" value="Genomic_DNA"/>
</dbReference>
<dbReference type="SUPFAM" id="SSF52540">
    <property type="entry name" value="P-loop containing nucleoside triphosphate hydrolases"/>
    <property type="match status" value="1"/>
</dbReference>
<comment type="similarity">
    <text evidence="2">Belongs to the ABC transporter superfamily.</text>
</comment>
<dbReference type="InterPro" id="IPR003593">
    <property type="entry name" value="AAA+_ATPase"/>
</dbReference>
<dbReference type="PANTHER" id="PTHR24220:SF470">
    <property type="entry name" value="CELL DIVISION ATP-BINDING PROTEIN FTSE"/>
    <property type="match status" value="1"/>
</dbReference>
<keyword evidence="5" id="KW-0132">Cell division</keyword>
<dbReference type="PANTHER" id="PTHR24220">
    <property type="entry name" value="IMPORT ATP-BINDING PROTEIN"/>
    <property type="match status" value="1"/>
</dbReference>
<dbReference type="GO" id="GO:0051301">
    <property type="term" value="P:cell division"/>
    <property type="evidence" value="ECO:0007669"/>
    <property type="project" value="UniProtKB-KW"/>
</dbReference>
<dbReference type="FunFam" id="3.40.50.300:FF:000056">
    <property type="entry name" value="Cell division ATP-binding protein FtsE"/>
    <property type="match status" value="1"/>
</dbReference>
<evidence type="ECO:0000256" key="2">
    <source>
        <dbReference type="ARBA" id="ARBA00005417"/>
    </source>
</evidence>
<keyword evidence="9" id="KW-0131">Cell cycle</keyword>
<dbReference type="InterPro" id="IPR003439">
    <property type="entry name" value="ABC_transporter-like_ATP-bd"/>
</dbReference>
<evidence type="ECO:0000256" key="9">
    <source>
        <dbReference type="ARBA" id="ARBA00023306"/>
    </source>
</evidence>
<dbReference type="PROSITE" id="PS00211">
    <property type="entry name" value="ABC_TRANSPORTER_1"/>
    <property type="match status" value="1"/>
</dbReference>
<dbReference type="PROSITE" id="PS50893">
    <property type="entry name" value="ABC_TRANSPORTER_2"/>
    <property type="match status" value="1"/>
</dbReference>
<evidence type="ECO:0000256" key="1">
    <source>
        <dbReference type="ARBA" id="ARBA00004202"/>
    </source>
</evidence>
<gene>
    <name evidence="11" type="ORF">UFOPK3708_01901</name>
</gene>
<dbReference type="GO" id="GO:0005886">
    <property type="term" value="C:plasma membrane"/>
    <property type="evidence" value="ECO:0007669"/>
    <property type="project" value="UniProtKB-SubCell"/>
</dbReference>
<dbReference type="InterPro" id="IPR027417">
    <property type="entry name" value="P-loop_NTPase"/>
</dbReference>
<feature type="domain" description="ABC transporter" evidence="10">
    <location>
        <begin position="30"/>
        <end position="253"/>
    </location>
</feature>
<proteinExistence type="inferred from homology"/>
<comment type="subcellular location">
    <subcellularLocation>
        <location evidence="1">Cell membrane</location>
        <topology evidence="1">Peripheral membrane protein</topology>
    </subcellularLocation>
</comment>
<evidence type="ECO:0000256" key="5">
    <source>
        <dbReference type="ARBA" id="ARBA00022618"/>
    </source>
</evidence>
<evidence type="ECO:0000313" key="11">
    <source>
        <dbReference type="EMBL" id="CAB4949305.1"/>
    </source>
</evidence>
<name>A0A6J7K1B0_9ZZZZ</name>
<dbReference type="InterPro" id="IPR017871">
    <property type="entry name" value="ABC_transporter-like_CS"/>
</dbReference>
<keyword evidence="8" id="KW-0472">Membrane</keyword>
<organism evidence="11">
    <name type="scientific">freshwater metagenome</name>
    <dbReference type="NCBI Taxonomy" id="449393"/>
    <lineage>
        <taxon>unclassified sequences</taxon>
        <taxon>metagenomes</taxon>
        <taxon>ecological metagenomes</taxon>
    </lineage>
</organism>